<dbReference type="Proteomes" id="UP001347146">
    <property type="component" value="Unassembled WGS sequence"/>
</dbReference>
<evidence type="ECO:0000313" key="3">
    <source>
        <dbReference type="Proteomes" id="UP001347146"/>
    </source>
</evidence>
<dbReference type="RefSeq" id="WP_330433831.1">
    <property type="nucleotide sequence ID" value="NZ_JAZDUF010000005.1"/>
</dbReference>
<keyword evidence="1" id="KW-1133">Transmembrane helix</keyword>
<comment type="caution">
    <text evidence="2">The sequence shown here is derived from an EMBL/GenBank/DDBJ whole genome shotgun (WGS) entry which is preliminary data.</text>
</comment>
<feature type="transmembrane region" description="Helical" evidence="1">
    <location>
        <begin position="22"/>
        <end position="40"/>
    </location>
</feature>
<sequence length="200" mass="21227">MTAVDPSVHPVVAPNPVPTVRAGLALAVSAPIWAVALAVVGDDEGFGVSSLVGGVAGLAFQFSLLALLAVQYRTQAMGAGRVARVGYRIEFALIGGALVSTILDMFWLIQESVVWMIFDSSWPLSMLGMAIIGIRIAIAGRWTGALRWQTLFAQCWFLYSIPLVAVPAIGLWGAAAFTILGYGGLGVLLARRRQICVVDR</sequence>
<feature type="transmembrane region" description="Helical" evidence="1">
    <location>
        <begin position="91"/>
        <end position="109"/>
    </location>
</feature>
<reference evidence="2 3" key="1">
    <citation type="submission" date="2024-01" db="EMBL/GenBank/DDBJ databases">
        <title>Draft genome sequence of Gordonia sp. LSe1-13.</title>
        <authorList>
            <person name="Suphannarot A."/>
            <person name="Mingma R."/>
        </authorList>
    </citation>
    <scope>NUCLEOTIDE SEQUENCE [LARGE SCALE GENOMIC DNA]</scope>
    <source>
        <strain evidence="2 3">LSe1-13</strain>
    </source>
</reference>
<feature type="transmembrane region" description="Helical" evidence="1">
    <location>
        <begin position="46"/>
        <end position="70"/>
    </location>
</feature>
<keyword evidence="3" id="KW-1185">Reference proteome</keyword>
<feature type="transmembrane region" description="Helical" evidence="1">
    <location>
        <begin position="121"/>
        <end position="138"/>
    </location>
</feature>
<gene>
    <name evidence="2" type="ORF">VZC37_16840</name>
</gene>
<protein>
    <recommendedName>
        <fullName evidence="4">Integral membrane protein</fullName>
    </recommendedName>
</protein>
<evidence type="ECO:0000256" key="1">
    <source>
        <dbReference type="SAM" id="Phobius"/>
    </source>
</evidence>
<accession>A0ABU7MFX3</accession>
<evidence type="ECO:0000313" key="2">
    <source>
        <dbReference type="EMBL" id="MEE3852012.1"/>
    </source>
</evidence>
<keyword evidence="1" id="KW-0472">Membrane</keyword>
<name>A0ABU7MFX3_9ACTN</name>
<evidence type="ECO:0008006" key="4">
    <source>
        <dbReference type="Google" id="ProtNLM"/>
    </source>
</evidence>
<organism evidence="2 3">
    <name type="scientific">Gordonia sesuvii</name>
    <dbReference type="NCBI Taxonomy" id="3116777"/>
    <lineage>
        <taxon>Bacteria</taxon>
        <taxon>Bacillati</taxon>
        <taxon>Actinomycetota</taxon>
        <taxon>Actinomycetes</taxon>
        <taxon>Mycobacteriales</taxon>
        <taxon>Gordoniaceae</taxon>
        <taxon>Gordonia</taxon>
    </lineage>
</organism>
<keyword evidence="1" id="KW-0812">Transmembrane</keyword>
<proteinExistence type="predicted"/>
<dbReference type="EMBL" id="JAZDUF010000005">
    <property type="protein sequence ID" value="MEE3852012.1"/>
    <property type="molecule type" value="Genomic_DNA"/>
</dbReference>